<dbReference type="OrthoDB" id="448446at2759"/>
<comment type="function">
    <text evidence="6">Component of the 90S pre-ribosome involved in the maturation of rRNAs. Required for early cleavages of the pre-RNAs in the 40S ribosomal subunit maturation pathway.</text>
</comment>
<dbReference type="PANTHER" id="PTHR21738">
    <property type="entry name" value="RIBOSOMAL RNA PROCESSING PROTEIN 36 HOMOLOG"/>
    <property type="match status" value="1"/>
</dbReference>
<evidence type="ECO:0000256" key="6">
    <source>
        <dbReference type="RuleBase" id="RU368027"/>
    </source>
</evidence>
<feature type="region of interest" description="Disordered" evidence="7">
    <location>
        <begin position="149"/>
        <end position="184"/>
    </location>
</feature>
<evidence type="ECO:0000256" key="5">
    <source>
        <dbReference type="ARBA" id="ARBA00023242"/>
    </source>
</evidence>
<feature type="region of interest" description="Disordered" evidence="7">
    <location>
        <begin position="68"/>
        <end position="104"/>
    </location>
</feature>
<dbReference type="GO" id="GO:0030686">
    <property type="term" value="C:90S preribosome"/>
    <property type="evidence" value="ECO:0007669"/>
    <property type="project" value="TreeGrafter"/>
</dbReference>
<accession>A0A5J4WB79</accession>
<reference evidence="8 9" key="1">
    <citation type="submission" date="2019-03" db="EMBL/GenBank/DDBJ databases">
        <title>Single cell metagenomics reveals metabolic interactions within the superorganism composed of flagellate Streblomastix strix and complex community of Bacteroidetes bacteria on its surface.</title>
        <authorList>
            <person name="Treitli S.C."/>
            <person name="Kolisko M."/>
            <person name="Husnik F."/>
            <person name="Keeling P."/>
            <person name="Hampl V."/>
        </authorList>
    </citation>
    <scope>NUCLEOTIDE SEQUENCE [LARGE SCALE GENOMIC DNA]</scope>
    <source>
        <strain evidence="8">ST1C</strain>
    </source>
</reference>
<dbReference type="PANTHER" id="PTHR21738:SF0">
    <property type="entry name" value="RIBOSOMAL RNA PROCESSING PROTEIN 36 HOMOLOG"/>
    <property type="match status" value="1"/>
</dbReference>
<dbReference type="AlphaFoldDB" id="A0A5J4WB79"/>
<dbReference type="GO" id="GO:0000462">
    <property type="term" value="P:maturation of SSU-rRNA from tricistronic rRNA transcript (SSU-rRNA, 5.8S rRNA, LSU-rRNA)"/>
    <property type="evidence" value="ECO:0007669"/>
    <property type="project" value="TreeGrafter"/>
</dbReference>
<keyword evidence="6" id="KW-0687">Ribonucleoprotein</keyword>
<comment type="subcellular location">
    <subcellularLocation>
        <location evidence="1 6">Nucleus</location>
        <location evidence="1 6">Nucleolus</location>
    </subcellularLocation>
</comment>
<proteinExistence type="inferred from homology"/>
<protein>
    <recommendedName>
        <fullName evidence="6">rRNA biogenesis protein RRP36</fullName>
    </recommendedName>
</protein>
<organism evidence="8 9">
    <name type="scientific">Streblomastix strix</name>
    <dbReference type="NCBI Taxonomy" id="222440"/>
    <lineage>
        <taxon>Eukaryota</taxon>
        <taxon>Metamonada</taxon>
        <taxon>Preaxostyla</taxon>
        <taxon>Oxymonadida</taxon>
        <taxon>Streblomastigidae</taxon>
        <taxon>Streblomastix</taxon>
    </lineage>
</organism>
<evidence type="ECO:0000256" key="2">
    <source>
        <dbReference type="ARBA" id="ARBA00009418"/>
    </source>
</evidence>
<feature type="compositionally biased region" description="Acidic residues" evidence="7">
    <location>
        <begin position="68"/>
        <end position="78"/>
    </location>
</feature>
<dbReference type="GO" id="GO:0005730">
    <property type="term" value="C:nucleolus"/>
    <property type="evidence" value="ECO:0007669"/>
    <property type="project" value="UniProtKB-SubCell"/>
</dbReference>
<feature type="compositionally biased region" description="Basic and acidic residues" evidence="7">
    <location>
        <begin position="165"/>
        <end position="184"/>
    </location>
</feature>
<keyword evidence="4 6" id="KW-0698">rRNA processing</keyword>
<dbReference type="Proteomes" id="UP000324800">
    <property type="component" value="Unassembled WGS sequence"/>
</dbReference>
<dbReference type="EMBL" id="SNRW01002759">
    <property type="protein sequence ID" value="KAA6391792.1"/>
    <property type="molecule type" value="Genomic_DNA"/>
</dbReference>
<dbReference type="Pfam" id="PF06102">
    <property type="entry name" value="RRP36"/>
    <property type="match status" value="1"/>
</dbReference>
<keyword evidence="5 6" id="KW-0539">Nucleus</keyword>
<feature type="compositionally biased region" description="Basic and acidic residues" evidence="7">
    <location>
        <begin position="79"/>
        <end position="103"/>
    </location>
</feature>
<evidence type="ECO:0000313" key="9">
    <source>
        <dbReference type="Proteomes" id="UP000324800"/>
    </source>
</evidence>
<comment type="subunit">
    <text evidence="6">Associates with 90S and pre-40S pre-ribosomal particles.</text>
</comment>
<evidence type="ECO:0000313" key="8">
    <source>
        <dbReference type="EMBL" id="KAA6391792.1"/>
    </source>
</evidence>
<evidence type="ECO:0000256" key="4">
    <source>
        <dbReference type="ARBA" id="ARBA00022552"/>
    </source>
</evidence>
<dbReference type="InterPro" id="IPR009292">
    <property type="entry name" value="RRP36"/>
</dbReference>
<evidence type="ECO:0000256" key="1">
    <source>
        <dbReference type="ARBA" id="ARBA00004604"/>
    </source>
</evidence>
<evidence type="ECO:0000256" key="3">
    <source>
        <dbReference type="ARBA" id="ARBA00022517"/>
    </source>
</evidence>
<feature type="region of interest" description="Disordered" evidence="7">
    <location>
        <begin position="1"/>
        <end position="25"/>
    </location>
</feature>
<comment type="caution">
    <text evidence="8">The sequence shown here is derived from an EMBL/GenBank/DDBJ whole genome shotgun (WGS) entry which is preliminary data.</text>
</comment>
<gene>
    <name evidence="8" type="ORF">EZS28_012681</name>
</gene>
<sequence length="184" mass="22414">MGKKLKKSQKPYVVSSKQPFNPLEMHKQVKLPRRNDPRFDPLCGKLNEDLFNKSYGFIDELKKKELEDLENEEKETEDQEQRRFLRNEINRRRQQIESKEKKDRVRVKVQKFRRKQRDLVRQGVKPYYLKRSDISKLEVEDRIEQLKDKGQPLKKSIAKRRKHLDSKQRVKMPRERRQIDDGND</sequence>
<name>A0A5J4WB79_9EUKA</name>
<comment type="similarity">
    <text evidence="2 6">Belongs to the RRP36 family.</text>
</comment>
<keyword evidence="3 6" id="KW-0690">Ribosome biogenesis</keyword>
<evidence type="ECO:0000256" key="7">
    <source>
        <dbReference type="SAM" id="MobiDB-lite"/>
    </source>
</evidence>